<dbReference type="Pfam" id="PF00940">
    <property type="entry name" value="RNA_pol"/>
    <property type="match status" value="1"/>
</dbReference>
<dbReference type="InterPro" id="IPR024075">
    <property type="entry name" value="DNA-dir_RNA_pol_helix_hairp_sf"/>
</dbReference>
<dbReference type="PANTHER" id="PTHR10102">
    <property type="entry name" value="DNA-DIRECTED RNA POLYMERASE, MITOCHONDRIAL"/>
    <property type="match status" value="1"/>
</dbReference>
<evidence type="ECO:0000256" key="4">
    <source>
        <dbReference type="ARBA" id="ARBA00022679"/>
    </source>
</evidence>
<evidence type="ECO:0000313" key="9">
    <source>
        <dbReference type="EMBL" id="CAJ1369523.1"/>
    </source>
</evidence>
<sequence length="813" mass="92841">MEEQVRIEMTMRDEGIIRYEKNHDRKPLEDTSAGRNLIRAEMAAVAAGIAELHQLKGTAMRRAIAARKLREIDANRAAYVALRVMFHMVSMNRVSLQNTALAVGRAIEDELRIDKFERENEGAYKWQEAQLKARGMNEAHSRKSMVFRMTQKGVEWDDWGTNDKVNVGMKLIEIVTSTTDLFSYSTPASANEGGPGMANKARRGKKYERQIEISEAGNQKLAQIVDYGKTLRPVLLPTVVPPKPWAALDRGGYYTPYVPKQRLVKGRMVDWKRLKTADLSLVYRALNAVQETPWQIDTEVLEVLEHLWTTASDWGVIPKRDPIPELPPFDGDTESDAFKAWKIQQRTIKDKNVASRSKRMAFLRTIETAREFAKYERIYFPHNLDWRGRIYAIPGLLNPQGTGFVKACLKFAEGKHITDNVALGWLFIHGANVWGEDKVSLEDRIKWVEDNFDMVRRVAANPYDNREWTEADDPFPFLQWCFDVVGVVDLGKPSYLAVAMDGSCNGIQHFSAMLRDEVGGRSVNLLPSDKPNDIYADVAKRTLEILMEGDPDPKRNLWAETWAAAGIMDRKITKRQVMVLPYGGTTSSCLEYTLDAVQEKLGDDRSLFGDDHYKACCFLSSVIWRAMGDVIVGAQTIRNYMQKLTWRASKYSNKGITWTAPSGFPVTQEYRSLDYRRVKTQFHGQVVKFRDYYLMDEIDQHRQKNSVAPNFVHSMDAAALVLTVDHAIDHGMSAFAMIHDSYGVHAADAETFAKLIRLEFITMYEDYDVLTDWADRLFLEHLPAEEQKEDLPTRPRNGKLDLQEVLNADYFFA</sequence>
<dbReference type="InterPro" id="IPR029262">
    <property type="entry name" value="RPOL_N"/>
</dbReference>
<keyword evidence="4" id="KW-0808">Transferase</keyword>
<dbReference type="Gene3D" id="1.10.150.20">
    <property type="entry name" value="5' to 3' exonuclease, C-terminal subdomain"/>
    <property type="match status" value="1"/>
</dbReference>
<dbReference type="Gene3D" id="1.10.1320.10">
    <property type="entry name" value="DNA-directed RNA polymerase, N-terminal domain"/>
    <property type="match status" value="1"/>
</dbReference>
<dbReference type="SUPFAM" id="SSF56672">
    <property type="entry name" value="DNA/RNA polymerases"/>
    <property type="match status" value="1"/>
</dbReference>
<dbReference type="EMBL" id="CAUJNA010000001">
    <property type="protein sequence ID" value="CAJ1369523.1"/>
    <property type="molecule type" value="Genomic_DNA"/>
</dbReference>
<evidence type="ECO:0000256" key="7">
    <source>
        <dbReference type="ARBA" id="ARBA00048552"/>
    </source>
</evidence>
<keyword evidence="6" id="KW-0804">Transcription</keyword>
<dbReference type="GO" id="GO:0006390">
    <property type="term" value="P:mitochondrial transcription"/>
    <property type="evidence" value="ECO:0007669"/>
    <property type="project" value="TreeGrafter"/>
</dbReference>
<evidence type="ECO:0000256" key="1">
    <source>
        <dbReference type="ARBA" id="ARBA00009493"/>
    </source>
</evidence>
<name>A0AA36MJ03_9DINO</name>
<dbReference type="InterPro" id="IPR046950">
    <property type="entry name" value="DNA-dir_Rpol_C_phage-type"/>
</dbReference>
<dbReference type="InterPro" id="IPR043502">
    <property type="entry name" value="DNA/RNA_pol_sf"/>
</dbReference>
<comment type="catalytic activity">
    <reaction evidence="7">
        <text>RNA(n) + a ribonucleoside 5'-triphosphate = RNA(n+1) + diphosphate</text>
        <dbReference type="Rhea" id="RHEA:21248"/>
        <dbReference type="Rhea" id="RHEA-COMP:14527"/>
        <dbReference type="Rhea" id="RHEA-COMP:17342"/>
        <dbReference type="ChEBI" id="CHEBI:33019"/>
        <dbReference type="ChEBI" id="CHEBI:61557"/>
        <dbReference type="ChEBI" id="CHEBI:140395"/>
        <dbReference type="EC" id="2.7.7.6"/>
    </reaction>
</comment>
<evidence type="ECO:0000256" key="6">
    <source>
        <dbReference type="ARBA" id="ARBA00023163"/>
    </source>
</evidence>
<evidence type="ECO:0000256" key="3">
    <source>
        <dbReference type="ARBA" id="ARBA00022478"/>
    </source>
</evidence>
<dbReference type="GO" id="GO:0034245">
    <property type="term" value="C:mitochondrial DNA-directed RNA polymerase complex"/>
    <property type="evidence" value="ECO:0007669"/>
    <property type="project" value="TreeGrafter"/>
</dbReference>
<dbReference type="Pfam" id="PF14700">
    <property type="entry name" value="RPOL_N"/>
    <property type="match status" value="1"/>
</dbReference>
<comment type="similarity">
    <text evidence="1">Belongs to the phage and mitochondrial RNA polymerase family.</text>
</comment>
<keyword evidence="3" id="KW-0240">DNA-directed RNA polymerase</keyword>
<dbReference type="PANTHER" id="PTHR10102:SF0">
    <property type="entry name" value="DNA-DIRECTED RNA POLYMERASE, MITOCHONDRIAL"/>
    <property type="match status" value="1"/>
</dbReference>
<dbReference type="GO" id="GO:0003899">
    <property type="term" value="F:DNA-directed RNA polymerase activity"/>
    <property type="evidence" value="ECO:0007669"/>
    <property type="project" value="UniProtKB-EC"/>
</dbReference>
<dbReference type="Proteomes" id="UP001178507">
    <property type="component" value="Unassembled WGS sequence"/>
</dbReference>
<accession>A0AA36MJ03</accession>
<feature type="domain" description="DNA-directed RNA polymerase N-terminal" evidence="8">
    <location>
        <begin position="2"/>
        <end position="291"/>
    </location>
</feature>
<dbReference type="Gene3D" id="1.10.287.280">
    <property type="match status" value="1"/>
</dbReference>
<dbReference type="InterPro" id="IPR037159">
    <property type="entry name" value="RNA_POL_N_sf"/>
</dbReference>
<dbReference type="InterPro" id="IPR002092">
    <property type="entry name" value="DNA-dir_Rpol_phage-type"/>
</dbReference>
<keyword evidence="5" id="KW-0548">Nucleotidyltransferase</keyword>
<organism evidence="9 10">
    <name type="scientific">Effrenium voratum</name>
    <dbReference type="NCBI Taxonomy" id="2562239"/>
    <lineage>
        <taxon>Eukaryota</taxon>
        <taxon>Sar</taxon>
        <taxon>Alveolata</taxon>
        <taxon>Dinophyceae</taxon>
        <taxon>Suessiales</taxon>
        <taxon>Symbiodiniaceae</taxon>
        <taxon>Effrenium</taxon>
    </lineage>
</organism>
<dbReference type="EC" id="2.7.7.6" evidence="2"/>
<gene>
    <name evidence="9" type="ORF">EVOR1521_LOCUS168</name>
</gene>
<comment type="caution">
    <text evidence="9">The sequence shown here is derived from an EMBL/GenBank/DDBJ whole genome shotgun (WGS) entry which is preliminary data.</text>
</comment>
<reference evidence="9" key="1">
    <citation type="submission" date="2023-08" db="EMBL/GenBank/DDBJ databases">
        <authorList>
            <person name="Chen Y."/>
            <person name="Shah S."/>
            <person name="Dougan E. K."/>
            <person name="Thang M."/>
            <person name="Chan C."/>
        </authorList>
    </citation>
    <scope>NUCLEOTIDE SEQUENCE</scope>
</reference>
<dbReference type="Gene3D" id="1.10.287.260">
    <property type="match status" value="1"/>
</dbReference>
<evidence type="ECO:0000313" key="10">
    <source>
        <dbReference type="Proteomes" id="UP001178507"/>
    </source>
</evidence>
<evidence type="ECO:0000259" key="8">
    <source>
        <dbReference type="SMART" id="SM01311"/>
    </source>
</evidence>
<protein>
    <recommendedName>
        <fullName evidence="2">DNA-directed RNA polymerase</fullName>
        <ecNumber evidence="2">2.7.7.6</ecNumber>
    </recommendedName>
</protein>
<keyword evidence="10" id="KW-1185">Reference proteome</keyword>
<evidence type="ECO:0000256" key="5">
    <source>
        <dbReference type="ARBA" id="ARBA00022695"/>
    </source>
</evidence>
<dbReference type="GO" id="GO:0003677">
    <property type="term" value="F:DNA binding"/>
    <property type="evidence" value="ECO:0007669"/>
    <property type="project" value="InterPro"/>
</dbReference>
<proteinExistence type="inferred from homology"/>
<dbReference type="AlphaFoldDB" id="A0AA36MJ03"/>
<dbReference type="SMART" id="SM01311">
    <property type="entry name" value="RPOL_N"/>
    <property type="match status" value="1"/>
</dbReference>
<evidence type="ECO:0000256" key="2">
    <source>
        <dbReference type="ARBA" id="ARBA00012418"/>
    </source>
</evidence>